<evidence type="ECO:0000313" key="3">
    <source>
        <dbReference type="Proteomes" id="UP000323876"/>
    </source>
</evidence>
<proteinExistence type="predicted"/>
<dbReference type="RefSeq" id="WP_150408479.1">
    <property type="nucleotide sequence ID" value="NZ_VXLC01000067.1"/>
</dbReference>
<dbReference type="AlphaFoldDB" id="A0A5N0DKG7"/>
<name>A0A5N0DKG7_9NOCA</name>
<sequence length="93" mass="10360">MRALTRLIVGLFTTGATLLIVFVPAQADQGFTPDPGRCSYYLQNGTCMRYYASYPTQQECFDRLVPAMDATRSTDAQCLPQYGAFNLYVGGHY</sequence>
<gene>
    <name evidence="2" type="ORF">F3087_45715</name>
</gene>
<keyword evidence="3" id="KW-1185">Reference proteome</keyword>
<comment type="caution">
    <text evidence="2">The sequence shown here is derived from an EMBL/GenBank/DDBJ whole genome shotgun (WGS) entry which is preliminary data.</text>
</comment>
<feature type="signal peptide" evidence="1">
    <location>
        <begin position="1"/>
        <end position="27"/>
    </location>
</feature>
<organism evidence="2 3">
    <name type="scientific">Nocardia colli</name>
    <dbReference type="NCBI Taxonomy" id="2545717"/>
    <lineage>
        <taxon>Bacteria</taxon>
        <taxon>Bacillati</taxon>
        <taxon>Actinomycetota</taxon>
        <taxon>Actinomycetes</taxon>
        <taxon>Mycobacteriales</taxon>
        <taxon>Nocardiaceae</taxon>
        <taxon>Nocardia</taxon>
    </lineage>
</organism>
<dbReference type="EMBL" id="VXLC01000067">
    <property type="protein sequence ID" value="KAA8877176.1"/>
    <property type="molecule type" value="Genomic_DNA"/>
</dbReference>
<accession>A0A5N0DKG7</accession>
<protein>
    <submittedName>
        <fullName evidence="2">Uncharacterized protein</fullName>
    </submittedName>
</protein>
<evidence type="ECO:0000313" key="2">
    <source>
        <dbReference type="EMBL" id="KAA8877176.1"/>
    </source>
</evidence>
<reference evidence="2 3" key="1">
    <citation type="submission" date="2019-09" db="EMBL/GenBank/DDBJ databases">
        <authorList>
            <person name="Wang X."/>
        </authorList>
    </citation>
    <scope>NUCLEOTIDE SEQUENCE [LARGE SCALE GENOMIC DNA]</scope>
    <source>
        <strain evidence="2 3">CICC 11023</strain>
    </source>
</reference>
<dbReference type="Proteomes" id="UP000323876">
    <property type="component" value="Unassembled WGS sequence"/>
</dbReference>
<evidence type="ECO:0000256" key="1">
    <source>
        <dbReference type="SAM" id="SignalP"/>
    </source>
</evidence>
<feature type="chain" id="PRO_5024308173" evidence="1">
    <location>
        <begin position="28"/>
        <end position="93"/>
    </location>
</feature>
<keyword evidence="1" id="KW-0732">Signal</keyword>